<organism evidence="11 12">
    <name type="scientific">Roseicitreum antarcticum</name>
    <dbReference type="NCBI Taxonomy" id="564137"/>
    <lineage>
        <taxon>Bacteria</taxon>
        <taxon>Pseudomonadati</taxon>
        <taxon>Pseudomonadota</taxon>
        <taxon>Alphaproteobacteria</taxon>
        <taxon>Rhodobacterales</taxon>
        <taxon>Paracoccaceae</taxon>
        <taxon>Roseicitreum</taxon>
    </lineage>
</organism>
<evidence type="ECO:0000256" key="8">
    <source>
        <dbReference type="ARBA" id="ARBA00038436"/>
    </source>
</evidence>
<dbReference type="EMBL" id="FNOM01000006">
    <property type="protein sequence ID" value="SDX19472.1"/>
    <property type="molecule type" value="Genomic_DNA"/>
</dbReference>
<evidence type="ECO:0000256" key="6">
    <source>
        <dbReference type="ARBA" id="ARBA00022989"/>
    </source>
</evidence>
<sequence>MGSVFSILSILASSVLVILPESSPQMFYVLVAILASYGVAAFLRGNPGLFAAAVLLGWFAIMIVAPFSLTDRQANALARVARRGDEEAQALLDFYATLAPFALWLQVAIAVLLLVLFIIGTRRAPVGAHRYMMDASNGLQAFVERVGIAAALLFVPMMLIIVYDVLQRKYLGFDPGFTNTEWYKIFTSTKLQEMEWHLHGALFLMTLGYGYVKDSHVRIELVRDMLRPRTRVWIELLGAILFMVPYCYVIMQYGSEMAIRSYDIGESSAAQTGLDHRFIIKSLLPLGFTLLALAGMSVALKCVVYLFGPPSLREESGFYAGTQHAIAPVKAA</sequence>
<evidence type="ECO:0000259" key="10">
    <source>
        <dbReference type="Pfam" id="PF04290"/>
    </source>
</evidence>
<name>A0A1H2ZPM6_9RHOB</name>
<evidence type="ECO:0000313" key="12">
    <source>
        <dbReference type="Proteomes" id="UP000198539"/>
    </source>
</evidence>
<evidence type="ECO:0000256" key="2">
    <source>
        <dbReference type="ARBA" id="ARBA00022448"/>
    </source>
</evidence>
<dbReference type="RefSeq" id="WP_218132144.1">
    <property type="nucleotide sequence ID" value="NZ_CP061498.1"/>
</dbReference>
<gene>
    <name evidence="11" type="ORF">SAMN04488238_10624</name>
</gene>
<comment type="caution">
    <text evidence="9">Lacks conserved residue(s) required for the propagation of feature annotation.</text>
</comment>
<evidence type="ECO:0000256" key="3">
    <source>
        <dbReference type="ARBA" id="ARBA00022475"/>
    </source>
</evidence>
<comment type="similarity">
    <text evidence="8 9">Belongs to the TRAP transporter small permease family.</text>
</comment>
<evidence type="ECO:0000256" key="7">
    <source>
        <dbReference type="ARBA" id="ARBA00023136"/>
    </source>
</evidence>
<evidence type="ECO:0000256" key="5">
    <source>
        <dbReference type="ARBA" id="ARBA00022692"/>
    </source>
</evidence>
<feature type="transmembrane region" description="Helical" evidence="9">
    <location>
        <begin position="196"/>
        <end position="212"/>
    </location>
</feature>
<keyword evidence="5 9" id="KW-0812">Transmembrane</keyword>
<dbReference type="GO" id="GO:0022857">
    <property type="term" value="F:transmembrane transporter activity"/>
    <property type="evidence" value="ECO:0007669"/>
    <property type="project" value="UniProtKB-UniRule"/>
</dbReference>
<feature type="transmembrane region" description="Helical" evidence="9">
    <location>
        <begin position="101"/>
        <end position="121"/>
    </location>
</feature>
<dbReference type="Proteomes" id="UP000198539">
    <property type="component" value="Unassembled WGS sequence"/>
</dbReference>
<feature type="transmembrane region" description="Helical" evidence="9">
    <location>
        <begin position="50"/>
        <end position="69"/>
    </location>
</feature>
<dbReference type="InterPro" id="IPR007387">
    <property type="entry name" value="TRAP_DctQ"/>
</dbReference>
<dbReference type="Pfam" id="PF04290">
    <property type="entry name" value="DctQ"/>
    <property type="match status" value="1"/>
</dbReference>
<proteinExistence type="inferred from homology"/>
<keyword evidence="12" id="KW-1185">Reference proteome</keyword>
<dbReference type="STRING" id="564137.SAMN04488238_10624"/>
<keyword evidence="3" id="KW-1003">Cell membrane</keyword>
<evidence type="ECO:0000313" key="11">
    <source>
        <dbReference type="EMBL" id="SDX19472.1"/>
    </source>
</evidence>
<evidence type="ECO:0000256" key="9">
    <source>
        <dbReference type="RuleBase" id="RU369079"/>
    </source>
</evidence>
<dbReference type="AlphaFoldDB" id="A0A1H2ZPM6"/>
<feature type="transmembrane region" description="Helical" evidence="9">
    <location>
        <begin position="26"/>
        <end position="43"/>
    </location>
</feature>
<feature type="transmembrane region" description="Helical" evidence="9">
    <location>
        <begin position="142"/>
        <end position="163"/>
    </location>
</feature>
<feature type="domain" description="Tripartite ATP-independent periplasmic transporters DctQ component" evidence="10">
    <location>
        <begin position="157"/>
        <end position="298"/>
    </location>
</feature>
<keyword evidence="6 9" id="KW-1133">Transmembrane helix</keyword>
<protein>
    <recommendedName>
        <fullName evidence="9">TRAP transporter small permease protein</fullName>
    </recommendedName>
</protein>
<dbReference type="GO" id="GO:0005886">
    <property type="term" value="C:plasma membrane"/>
    <property type="evidence" value="ECO:0007669"/>
    <property type="project" value="UniProtKB-SubCell"/>
</dbReference>
<feature type="transmembrane region" description="Helical" evidence="9">
    <location>
        <begin position="283"/>
        <end position="307"/>
    </location>
</feature>
<dbReference type="PANTHER" id="PTHR35011:SF4">
    <property type="entry name" value="SLL1102 PROTEIN"/>
    <property type="match status" value="1"/>
</dbReference>
<comment type="subunit">
    <text evidence="9">The complex comprises the extracytoplasmic solute receptor protein and the two transmembrane proteins.</text>
</comment>
<comment type="subcellular location">
    <subcellularLocation>
        <location evidence="1 9">Cell inner membrane</location>
        <topology evidence="1 9">Multi-pass membrane protein</topology>
    </subcellularLocation>
</comment>
<evidence type="ECO:0000256" key="1">
    <source>
        <dbReference type="ARBA" id="ARBA00004429"/>
    </source>
</evidence>
<keyword evidence="2 9" id="KW-0813">Transport</keyword>
<feature type="transmembrane region" description="Helical" evidence="9">
    <location>
        <begin position="232"/>
        <end position="251"/>
    </location>
</feature>
<comment type="function">
    <text evidence="9">Part of the tripartite ATP-independent periplasmic (TRAP) transport system.</text>
</comment>
<keyword evidence="7 9" id="KW-0472">Membrane</keyword>
<reference evidence="11 12" key="1">
    <citation type="submission" date="2016-10" db="EMBL/GenBank/DDBJ databases">
        <authorList>
            <person name="de Groot N.N."/>
        </authorList>
    </citation>
    <scope>NUCLEOTIDE SEQUENCE [LARGE SCALE GENOMIC DNA]</scope>
    <source>
        <strain evidence="11 12">CGMCC 1.8894</strain>
    </source>
</reference>
<keyword evidence="4 9" id="KW-0997">Cell inner membrane</keyword>
<evidence type="ECO:0000256" key="4">
    <source>
        <dbReference type="ARBA" id="ARBA00022519"/>
    </source>
</evidence>
<accession>A0A1H2ZPM6</accession>
<dbReference type="PANTHER" id="PTHR35011">
    <property type="entry name" value="2,3-DIKETO-L-GULONATE TRAP TRANSPORTER SMALL PERMEASE PROTEIN YIAM"/>
    <property type="match status" value="1"/>
</dbReference>
<dbReference type="InterPro" id="IPR055348">
    <property type="entry name" value="DctQ"/>
</dbReference>